<protein>
    <submittedName>
        <fullName evidence="2">Uncharacterized protein</fullName>
    </submittedName>
</protein>
<name>A0A6B0S4B8_9CETA</name>
<evidence type="ECO:0000313" key="2">
    <source>
        <dbReference type="EMBL" id="MXQ95214.1"/>
    </source>
</evidence>
<feature type="region of interest" description="Disordered" evidence="1">
    <location>
        <begin position="69"/>
        <end position="88"/>
    </location>
</feature>
<dbReference type="AlphaFoldDB" id="A0A6B0S4B8"/>
<reference evidence="2" key="1">
    <citation type="submission" date="2019-10" db="EMBL/GenBank/DDBJ databases">
        <title>The sequence and de novo assembly of the wild yak genome.</title>
        <authorList>
            <person name="Liu Y."/>
        </authorList>
    </citation>
    <scope>NUCLEOTIDE SEQUENCE [LARGE SCALE GENOMIC DNA]</scope>
    <source>
        <strain evidence="2">WY2019</strain>
    </source>
</reference>
<dbReference type="EMBL" id="VBQZ03000129">
    <property type="protein sequence ID" value="MXQ95214.1"/>
    <property type="molecule type" value="Genomic_DNA"/>
</dbReference>
<sequence length="88" mass="9782">MGSEKKLNAAMAKQNQKDTLQRQDVERELGYIHACVELIYCVGGSREKGLTNSDGKVFLALVHRDEAGSNNEKNELGSYSFDTFDVPD</sequence>
<gene>
    <name evidence="2" type="ORF">E5288_WYG006122</name>
</gene>
<proteinExistence type="predicted"/>
<comment type="caution">
    <text evidence="2">The sequence shown here is derived from an EMBL/GenBank/DDBJ whole genome shotgun (WGS) entry which is preliminary data.</text>
</comment>
<dbReference type="Proteomes" id="UP000322234">
    <property type="component" value="Unassembled WGS sequence"/>
</dbReference>
<evidence type="ECO:0000256" key="1">
    <source>
        <dbReference type="SAM" id="MobiDB-lite"/>
    </source>
</evidence>
<organism evidence="2 3">
    <name type="scientific">Bos mutus</name>
    <name type="common">wild yak</name>
    <dbReference type="NCBI Taxonomy" id="72004"/>
    <lineage>
        <taxon>Eukaryota</taxon>
        <taxon>Metazoa</taxon>
        <taxon>Chordata</taxon>
        <taxon>Craniata</taxon>
        <taxon>Vertebrata</taxon>
        <taxon>Euteleostomi</taxon>
        <taxon>Mammalia</taxon>
        <taxon>Eutheria</taxon>
        <taxon>Laurasiatheria</taxon>
        <taxon>Artiodactyla</taxon>
        <taxon>Ruminantia</taxon>
        <taxon>Pecora</taxon>
        <taxon>Bovidae</taxon>
        <taxon>Bovinae</taxon>
        <taxon>Bos</taxon>
    </lineage>
</organism>
<accession>A0A6B0S4B8</accession>
<feature type="region of interest" description="Disordered" evidence="1">
    <location>
        <begin position="1"/>
        <end position="20"/>
    </location>
</feature>
<evidence type="ECO:0000313" key="3">
    <source>
        <dbReference type="Proteomes" id="UP000322234"/>
    </source>
</evidence>
<keyword evidence="3" id="KW-1185">Reference proteome</keyword>